<dbReference type="InterPro" id="IPR049383">
    <property type="entry name" value="UbiD-like_N"/>
</dbReference>
<gene>
    <name evidence="6" type="ORF">SAMN02983003_1441</name>
</gene>
<dbReference type="EMBL" id="FPKU01000001">
    <property type="protein sequence ID" value="SFZ83074.1"/>
    <property type="molecule type" value="Genomic_DNA"/>
</dbReference>
<protein>
    <submittedName>
        <fullName evidence="6">4-hydroxy-3-polyprenylbenzoate decarboxylase</fullName>
    </submittedName>
</protein>
<keyword evidence="7" id="KW-1185">Reference proteome</keyword>
<evidence type="ECO:0000313" key="7">
    <source>
        <dbReference type="Proteomes" id="UP000183447"/>
    </source>
</evidence>
<evidence type="ECO:0000259" key="5">
    <source>
        <dbReference type="Pfam" id="PF20696"/>
    </source>
</evidence>
<name>A0A1K2HW05_9HYPH</name>
<comment type="similarity">
    <text evidence="1">Belongs to the UbiD family.</text>
</comment>
<dbReference type="RefSeq" id="WP_072340247.1">
    <property type="nucleotide sequence ID" value="NZ_FPKU01000001.1"/>
</dbReference>
<reference evidence="6 7" key="1">
    <citation type="submission" date="2016-11" db="EMBL/GenBank/DDBJ databases">
        <authorList>
            <person name="Jaros S."/>
            <person name="Januszkiewicz K."/>
            <person name="Wedrychowicz H."/>
        </authorList>
    </citation>
    <scope>NUCLEOTIDE SEQUENCE [LARGE SCALE GENOMIC DNA]</scope>
    <source>
        <strain evidence="6 7">ATCC 23634</strain>
    </source>
</reference>
<proteinExistence type="inferred from homology"/>
<evidence type="ECO:0000259" key="3">
    <source>
        <dbReference type="Pfam" id="PF01977"/>
    </source>
</evidence>
<evidence type="ECO:0000313" key="6">
    <source>
        <dbReference type="EMBL" id="SFZ83074.1"/>
    </source>
</evidence>
<sequence>MPYNDFREFLAVLRSKRELIDIDRHVPLTDVSKVMKHSYVLQGPALQFNDTGADHPLVSNIYSTRSKALLAFEADESTIFEKVLKGLDNPIPSVQWSGPAPCHEVIITGDDIDLTRLPVPTYSSKDGGPYITPGLVVSKDPETGVPDIGHYRFLILGKNIVSFSAQPFHRFGKNIIKCRQMGVKCEAAIVLGVDPVIAYAAQVQVHDQTDDWSVAGGLRGAPVEMVKAHSVDLEVPATAEFVIELEVDLEKNVMEGPLGEYTGYYTPASMKPLAYIKAITHRKGGLFQGLLTGKPVTENHILKQIPFEASLWRSLSKQFPTIRQIAVSPAGGVSFHMVIAMEPRFAGEARQVILAAMTSNTRPKWVIVVDPDIDVRNPNEIDWALSFRVRPAKDIIVIDNLPAGPSDPSVDLSRPRPERISSAVGVDATRPFGEPFSEVADVPGWEEFDVPELDGR</sequence>
<feature type="region of interest" description="Disordered" evidence="2">
    <location>
        <begin position="406"/>
        <end position="438"/>
    </location>
</feature>
<dbReference type="InterPro" id="IPR048304">
    <property type="entry name" value="UbiD_Rift_dom"/>
</dbReference>
<dbReference type="STRING" id="665118.SAMN02983003_1441"/>
<dbReference type="GO" id="GO:0016831">
    <property type="term" value="F:carboxy-lyase activity"/>
    <property type="evidence" value="ECO:0007669"/>
    <property type="project" value="InterPro"/>
</dbReference>
<evidence type="ECO:0000259" key="4">
    <source>
        <dbReference type="Pfam" id="PF20695"/>
    </source>
</evidence>
<dbReference type="Gene3D" id="3.40.1670.10">
    <property type="entry name" value="UbiD C-terminal domain-like"/>
    <property type="match status" value="1"/>
</dbReference>
<dbReference type="InterPro" id="IPR049381">
    <property type="entry name" value="UbiD-like_C"/>
</dbReference>
<feature type="domain" description="3-octaprenyl-4-hydroxybenzoate carboxy-lyase-like Rift-related" evidence="3">
    <location>
        <begin position="98"/>
        <end position="295"/>
    </location>
</feature>
<dbReference type="Pfam" id="PF20696">
    <property type="entry name" value="UbiD_C"/>
    <property type="match status" value="1"/>
</dbReference>
<evidence type="ECO:0000256" key="2">
    <source>
        <dbReference type="SAM" id="MobiDB-lite"/>
    </source>
</evidence>
<dbReference type="GO" id="GO:0005737">
    <property type="term" value="C:cytoplasm"/>
    <property type="evidence" value="ECO:0007669"/>
    <property type="project" value="TreeGrafter"/>
</dbReference>
<dbReference type="SUPFAM" id="SSF143968">
    <property type="entry name" value="UbiD C-terminal domain-like"/>
    <property type="match status" value="1"/>
</dbReference>
<dbReference type="Proteomes" id="UP000183447">
    <property type="component" value="Unassembled WGS sequence"/>
</dbReference>
<dbReference type="PANTHER" id="PTHR30108">
    <property type="entry name" value="3-OCTAPRENYL-4-HYDROXYBENZOATE CARBOXY-LYASE-RELATED"/>
    <property type="match status" value="1"/>
</dbReference>
<feature type="domain" description="3-octaprenyl-4-hydroxybenzoate carboxy-lyase-like C-terminal" evidence="5">
    <location>
        <begin position="303"/>
        <end position="428"/>
    </location>
</feature>
<evidence type="ECO:0000256" key="1">
    <source>
        <dbReference type="ARBA" id="ARBA00010021"/>
    </source>
</evidence>
<dbReference type="Pfam" id="PF20695">
    <property type="entry name" value="UbiD_N"/>
    <property type="match status" value="1"/>
</dbReference>
<dbReference type="SUPFAM" id="SSF50475">
    <property type="entry name" value="FMN-binding split barrel"/>
    <property type="match status" value="1"/>
</dbReference>
<feature type="domain" description="3-octaprenyl-4-hydroxybenzoate carboxy-lyase-like N-terminal" evidence="4">
    <location>
        <begin position="11"/>
        <end position="85"/>
    </location>
</feature>
<dbReference type="Pfam" id="PF01977">
    <property type="entry name" value="UbiD"/>
    <property type="match status" value="1"/>
</dbReference>
<organism evidence="6 7">
    <name type="scientific">Devosia enhydra</name>
    <dbReference type="NCBI Taxonomy" id="665118"/>
    <lineage>
        <taxon>Bacteria</taxon>
        <taxon>Pseudomonadati</taxon>
        <taxon>Pseudomonadota</taxon>
        <taxon>Alphaproteobacteria</taxon>
        <taxon>Hyphomicrobiales</taxon>
        <taxon>Devosiaceae</taxon>
        <taxon>Devosia</taxon>
    </lineage>
</organism>
<dbReference type="NCBIfam" id="TIGR00148">
    <property type="entry name" value="UbiD family decarboxylase"/>
    <property type="match status" value="1"/>
</dbReference>
<dbReference type="PANTHER" id="PTHR30108:SF21">
    <property type="entry name" value="4-HYDROXYBENZOATE DECARBOXYLASE"/>
    <property type="match status" value="1"/>
</dbReference>
<dbReference type="InterPro" id="IPR002830">
    <property type="entry name" value="UbiD"/>
</dbReference>
<dbReference type="AlphaFoldDB" id="A0A1K2HW05"/>
<accession>A0A1K2HW05</accession>